<dbReference type="PANTHER" id="PTHR27007">
    <property type="match status" value="1"/>
</dbReference>
<keyword evidence="15 20" id="KW-1133">Transmembrane helix</keyword>
<feature type="domain" description="Protein kinase" evidence="22">
    <location>
        <begin position="375"/>
        <end position="654"/>
    </location>
</feature>
<dbReference type="eggNOG" id="KOG1187">
    <property type="taxonomic scope" value="Eukaryota"/>
</dbReference>
<dbReference type="Gene3D" id="3.30.200.20">
    <property type="entry name" value="Phosphorylase Kinase, domain 1"/>
    <property type="match status" value="1"/>
</dbReference>
<accession>B9SJG0</accession>
<evidence type="ECO:0000256" key="18">
    <source>
        <dbReference type="ARBA" id="ARBA00023180"/>
    </source>
</evidence>
<dbReference type="EMBL" id="EQ973985">
    <property type="protein sequence ID" value="EEF36205.1"/>
    <property type="molecule type" value="Genomic_DNA"/>
</dbReference>
<dbReference type="Gene3D" id="1.10.510.10">
    <property type="entry name" value="Transferase(Phosphotransferase) domain 1"/>
    <property type="match status" value="1"/>
</dbReference>
<evidence type="ECO:0000256" key="16">
    <source>
        <dbReference type="ARBA" id="ARBA00023136"/>
    </source>
</evidence>
<dbReference type="FunFam" id="1.10.510.10:FF:000342">
    <property type="entry name" value="L-type lectin-domain containing receptor kinase VIII.1"/>
    <property type="match status" value="1"/>
</dbReference>
<dbReference type="Gene3D" id="2.60.120.200">
    <property type="match status" value="1"/>
</dbReference>
<comment type="subcellular location">
    <subcellularLocation>
        <location evidence="1">Cell membrane</location>
        <topology evidence="1">Single-pass type I membrane protein</topology>
    </subcellularLocation>
</comment>
<dbReference type="InterPro" id="IPR001220">
    <property type="entry name" value="Legume_lectin_dom"/>
</dbReference>
<keyword evidence="18" id="KW-0325">Glycoprotein</keyword>
<dbReference type="InterPro" id="IPR017441">
    <property type="entry name" value="Protein_kinase_ATP_BS"/>
</dbReference>
<dbReference type="Pfam" id="PF00139">
    <property type="entry name" value="Lectin_legB"/>
    <property type="match status" value="1"/>
</dbReference>
<feature type="signal peptide" evidence="21">
    <location>
        <begin position="1"/>
        <end position="25"/>
    </location>
</feature>
<dbReference type="FunFam" id="2.60.120.200:FF:000313">
    <property type="entry name" value="L-type lectin-domain containing receptor kinase S.6"/>
    <property type="match status" value="1"/>
</dbReference>
<evidence type="ECO:0000256" key="13">
    <source>
        <dbReference type="ARBA" id="ARBA00022777"/>
    </source>
</evidence>
<evidence type="ECO:0000256" key="5">
    <source>
        <dbReference type="ARBA" id="ARBA00012513"/>
    </source>
</evidence>
<evidence type="ECO:0000256" key="10">
    <source>
        <dbReference type="ARBA" id="ARBA00022729"/>
    </source>
</evidence>
<comment type="similarity">
    <text evidence="4">In the C-terminal section; belongs to the protein kinase superfamily. Ser/Thr protein kinase family.</text>
</comment>
<evidence type="ECO:0000256" key="7">
    <source>
        <dbReference type="ARBA" id="ARBA00022527"/>
    </source>
</evidence>
<keyword evidence="9 20" id="KW-0812">Transmembrane</keyword>
<dbReference type="PROSITE" id="PS00307">
    <property type="entry name" value="LECTIN_LEGUME_BETA"/>
    <property type="match status" value="1"/>
</dbReference>
<evidence type="ECO:0000256" key="12">
    <source>
        <dbReference type="ARBA" id="ARBA00022741"/>
    </source>
</evidence>
<dbReference type="InParanoid" id="B9SJG0"/>
<dbReference type="CDD" id="cd14066">
    <property type="entry name" value="STKc_IRAK"/>
    <property type="match status" value="1"/>
</dbReference>
<dbReference type="STRING" id="3988.B9SJG0"/>
<keyword evidence="8 23" id="KW-0808">Transferase</keyword>
<evidence type="ECO:0000256" key="2">
    <source>
        <dbReference type="ARBA" id="ARBA00007606"/>
    </source>
</evidence>
<evidence type="ECO:0000256" key="3">
    <source>
        <dbReference type="ARBA" id="ARBA00008536"/>
    </source>
</evidence>
<feature type="transmembrane region" description="Helical" evidence="20">
    <location>
        <begin position="311"/>
        <end position="337"/>
    </location>
</feature>
<dbReference type="InterPro" id="IPR013320">
    <property type="entry name" value="ConA-like_dom_sf"/>
</dbReference>
<keyword evidence="13 23" id="KW-0418">Kinase</keyword>
<gene>
    <name evidence="23" type="ORF">RCOM_0137010</name>
</gene>
<evidence type="ECO:0000256" key="15">
    <source>
        <dbReference type="ARBA" id="ARBA00022989"/>
    </source>
</evidence>
<organism evidence="23 24">
    <name type="scientific">Ricinus communis</name>
    <name type="common">Castor bean</name>
    <dbReference type="NCBI Taxonomy" id="3988"/>
    <lineage>
        <taxon>Eukaryota</taxon>
        <taxon>Viridiplantae</taxon>
        <taxon>Streptophyta</taxon>
        <taxon>Embryophyta</taxon>
        <taxon>Tracheophyta</taxon>
        <taxon>Spermatophyta</taxon>
        <taxon>Magnoliopsida</taxon>
        <taxon>eudicotyledons</taxon>
        <taxon>Gunneridae</taxon>
        <taxon>Pentapetalae</taxon>
        <taxon>rosids</taxon>
        <taxon>fabids</taxon>
        <taxon>Malpighiales</taxon>
        <taxon>Euphorbiaceae</taxon>
        <taxon>Acalyphoideae</taxon>
        <taxon>Acalypheae</taxon>
        <taxon>Ricinus</taxon>
    </lineage>
</organism>
<dbReference type="AlphaFoldDB" id="B9SJG0"/>
<dbReference type="FunCoup" id="B9SJG0">
    <property type="interactions" value="86"/>
</dbReference>
<feature type="binding site" evidence="19">
    <location>
        <position position="403"/>
    </location>
    <ligand>
        <name>ATP</name>
        <dbReference type="ChEBI" id="CHEBI:30616"/>
    </ligand>
</feature>
<dbReference type="PROSITE" id="PS00107">
    <property type="entry name" value="PROTEIN_KINASE_ATP"/>
    <property type="match status" value="1"/>
</dbReference>
<dbReference type="PROSITE" id="PS50011">
    <property type="entry name" value="PROTEIN_KINASE_DOM"/>
    <property type="match status" value="1"/>
</dbReference>
<keyword evidence="10 21" id="KW-0732">Signal</keyword>
<dbReference type="SUPFAM" id="SSF49899">
    <property type="entry name" value="Concanavalin A-like lectins/glucanases"/>
    <property type="match status" value="1"/>
</dbReference>
<reference evidence="24" key="1">
    <citation type="journal article" date="2010" name="Nat. Biotechnol.">
        <title>Draft genome sequence of the oilseed species Ricinus communis.</title>
        <authorList>
            <person name="Chan A.P."/>
            <person name="Crabtree J."/>
            <person name="Zhao Q."/>
            <person name="Lorenzi H."/>
            <person name="Orvis J."/>
            <person name="Puiu D."/>
            <person name="Melake-Berhan A."/>
            <person name="Jones K.M."/>
            <person name="Redman J."/>
            <person name="Chen G."/>
            <person name="Cahoon E.B."/>
            <person name="Gedil M."/>
            <person name="Stanke M."/>
            <person name="Haas B.J."/>
            <person name="Wortman J.R."/>
            <person name="Fraser-Liggett C.M."/>
            <person name="Ravel J."/>
            <person name="Rabinowicz P.D."/>
        </authorList>
    </citation>
    <scope>NUCLEOTIDE SEQUENCE [LARGE SCALE GENOMIC DNA]</scope>
    <source>
        <strain evidence="24">cv. Hale</strain>
    </source>
</reference>
<dbReference type="CDD" id="cd06899">
    <property type="entry name" value="lectin_legume_LecRK_Arcelin_ConA"/>
    <property type="match status" value="1"/>
</dbReference>
<keyword evidence="12 19" id="KW-0547">Nucleotide-binding</keyword>
<evidence type="ECO:0000256" key="6">
    <source>
        <dbReference type="ARBA" id="ARBA00022475"/>
    </source>
</evidence>
<evidence type="ECO:0000256" key="4">
    <source>
        <dbReference type="ARBA" id="ARBA00010217"/>
    </source>
</evidence>
<evidence type="ECO:0000259" key="22">
    <source>
        <dbReference type="PROSITE" id="PS50011"/>
    </source>
</evidence>
<protein>
    <recommendedName>
        <fullName evidence="5">non-specific serine/threonine protein kinase</fullName>
        <ecNumber evidence="5">2.7.11.1</ecNumber>
    </recommendedName>
</protein>
<evidence type="ECO:0000256" key="17">
    <source>
        <dbReference type="ARBA" id="ARBA00023170"/>
    </source>
</evidence>
<name>B9SJG0_RICCO</name>
<keyword evidence="14 19" id="KW-0067">ATP-binding</keyword>
<keyword evidence="6" id="KW-1003">Cell membrane</keyword>
<dbReference type="EC" id="2.7.11.1" evidence="5"/>
<evidence type="ECO:0000256" key="8">
    <source>
        <dbReference type="ARBA" id="ARBA00022679"/>
    </source>
</evidence>
<evidence type="ECO:0000313" key="24">
    <source>
        <dbReference type="Proteomes" id="UP000008311"/>
    </source>
</evidence>
<dbReference type="FunFam" id="3.30.200.20:FF:000810">
    <property type="entry name" value="L-type lectin-domain containing receptor kinase S.6"/>
    <property type="match status" value="1"/>
</dbReference>
<dbReference type="GO" id="GO:0005886">
    <property type="term" value="C:plasma membrane"/>
    <property type="evidence" value="ECO:0000318"/>
    <property type="project" value="GO_Central"/>
</dbReference>
<keyword evidence="17" id="KW-0675">Receptor</keyword>
<dbReference type="InterPro" id="IPR019825">
    <property type="entry name" value="Lectin_legB_Mn/Ca_BS"/>
</dbReference>
<keyword evidence="16 20" id="KW-0472">Membrane</keyword>
<evidence type="ECO:0000256" key="20">
    <source>
        <dbReference type="SAM" id="Phobius"/>
    </source>
</evidence>
<sequence>MQFCTSLLFWFHLFLFFTFNFLSLSNPSLQAKNVTLYGDAHLRNNAISLTQDHGCSPPPSSSSSSFFFSDPSSYSGVGRALYLYPVRFLDSTTSIPASFSCRFSFSIIKSPLCSFGDGMAFLITSNAESFSLSNGYMGLPGPALNPQDSFVAVEFDTSFDPFLSDINGDHIGIDVNTVVSFASVDALSNGIDLKSGKQMIAWIEYSDIAKLIQVWVSDSQNRPPNPILEARVDLSENFKEFMHVGFTASNGQGSAVHLIDHWRFKTYWSAPAATNVQASEGEDCFLCYLEDSSENGDPTNLDEKTNKMKEIALGLGGLAAFILSIALILAIIFLFVIRKKRVVFGRRTKEGQFFIHKGGPTRFSIVEIKAATMGFHRNRIIGEGASATVYKGSLPDLGAVAVKRFNKTEIECCRNPFITEFATIVGCLKHNNLVQLQGWCCEESELVLVYEYLPNGSLAKILHNNTSSSNFLSWKQRMNIALGVASALSYLHEESERQIIHRDVKTCNIMLDEEFNAKLGDFGLAEVYEHSSSTREATIPAGTMGYLAPEYVYSGVPSVKTDVYSFGVVVLEVATGKRPVDDDGTVLVDWVWGFWEQGKLIEAADSKLKGKFNGAEMQRMLLVGLCCVHPNHEERPTIKEAAKILKGEAPLPVLPSRKPKVGFHYQRILTANVVLVRRNKKDSLTFPFPCKKKGEI</sequence>
<dbReference type="InterPro" id="IPR011009">
    <property type="entry name" value="Kinase-like_dom_sf"/>
</dbReference>
<dbReference type="InterPro" id="IPR000719">
    <property type="entry name" value="Prot_kinase_dom"/>
</dbReference>
<comment type="similarity">
    <text evidence="2">Belongs to the leguminous lectin family.</text>
</comment>
<evidence type="ECO:0000256" key="1">
    <source>
        <dbReference type="ARBA" id="ARBA00004251"/>
    </source>
</evidence>
<dbReference type="Pfam" id="PF00069">
    <property type="entry name" value="Pkinase"/>
    <property type="match status" value="1"/>
</dbReference>
<dbReference type="GO" id="GO:0030246">
    <property type="term" value="F:carbohydrate binding"/>
    <property type="evidence" value="ECO:0007669"/>
    <property type="project" value="UniProtKB-KW"/>
</dbReference>
<evidence type="ECO:0000256" key="19">
    <source>
        <dbReference type="PROSITE-ProRule" id="PRU10141"/>
    </source>
</evidence>
<dbReference type="GO" id="GO:0002229">
    <property type="term" value="P:defense response to oomycetes"/>
    <property type="evidence" value="ECO:0007669"/>
    <property type="project" value="UniProtKB-ARBA"/>
</dbReference>
<keyword evidence="7" id="KW-0723">Serine/threonine-protein kinase</keyword>
<dbReference type="Proteomes" id="UP000008311">
    <property type="component" value="Unassembled WGS sequence"/>
</dbReference>
<dbReference type="PROSITE" id="PS00108">
    <property type="entry name" value="PROTEIN_KINASE_ST"/>
    <property type="match status" value="1"/>
</dbReference>
<keyword evidence="24" id="KW-1185">Reference proteome</keyword>
<evidence type="ECO:0000256" key="14">
    <source>
        <dbReference type="ARBA" id="ARBA00022840"/>
    </source>
</evidence>
<feature type="chain" id="PRO_5002891846" description="non-specific serine/threonine protein kinase" evidence="21">
    <location>
        <begin position="26"/>
        <end position="696"/>
    </location>
</feature>
<keyword evidence="11" id="KW-0430">Lectin</keyword>
<comment type="similarity">
    <text evidence="3">In the N-terminal section; belongs to the leguminous lectin family.</text>
</comment>
<dbReference type="SMART" id="SM00220">
    <property type="entry name" value="S_TKc"/>
    <property type="match status" value="1"/>
</dbReference>
<evidence type="ECO:0000256" key="21">
    <source>
        <dbReference type="SAM" id="SignalP"/>
    </source>
</evidence>
<dbReference type="GO" id="GO:0005524">
    <property type="term" value="F:ATP binding"/>
    <property type="evidence" value="ECO:0007669"/>
    <property type="project" value="UniProtKB-UniRule"/>
</dbReference>
<dbReference type="SUPFAM" id="SSF56112">
    <property type="entry name" value="Protein kinase-like (PK-like)"/>
    <property type="match status" value="1"/>
</dbReference>
<evidence type="ECO:0000256" key="11">
    <source>
        <dbReference type="ARBA" id="ARBA00022734"/>
    </source>
</evidence>
<dbReference type="GO" id="GO:0004674">
    <property type="term" value="F:protein serine/threonine kinase activity"/>
    <property type="evidence" value="ECO:0007669"/>
    <property type="project" value="UniProtKB-KW"/>
</dbReference>
<dbReference type="InterPro" id="IPR050528">
    <property type="entry name" value="L-type_Lectin-RKs"/>
</dbReference>
<evidence type="ECO:0000313" key="23">
    <source>
        <dbReference type="EMBL" id="EEF36205.1"/>
    </source>
</evidence>
<evidence type="ECO:0000256" key="9">
    <source>
        <dbReference type="ARBA" id="ARBA00022692"/>
    </source>
</evidence>
<proteinExistence type="inferred from homology"/>
<dbReference type="InterPro" id="IPR008271">
    <property type="entry name" value="Ser/Thr_kinase_AS"/>
</dbReference>